<dbReference type="OrthoDB" id="7060651at2"/>
<organism evidence="1 2">
    <name type="scientific">Actinacidiphila guanduensis</name>
    <dbReference type="NCBI Taxonomy" id="310781"/>
    <lineage>
        <taxon>Bacteria</taxon>
        <taxon>Bacillati</taxon>
        <taxon>Actinomycetota</taxon>
        <taxon>Actinomycetes</taxon>
        <taxon>Kitasatosporales</taxon>
        <taxon>Streptomycetaceae</taxon>
        <taxon>Actinacidiphila</taxon>
    </lineage>
</organism>
<proteinExistence type="predicted"/>
<protein>
    <submittedName>
        <fullName evidence="1">Uncharacterized protein</fullName>
    </submittedName>
</protein>
<accession>A0A1H0NL42</accession>
<dbReference type="EMBL" id="FNIE01000014">
    <property type="protein sequence ID" value="SDO93404.1"/>
    <property type="molecule type" value="Genomic_DNA"/>
</dbReference>
<reference evidence="1 2" key="1">
    <citation type="submission" date="2016-10" db="EMBL/GenBank/DDBJ databases">
        <authorList>
            <person name="de Groot N.N."/>
        </authorList>
    </citation>
    <scope>NUCLEOTIDE SEQUENCE [LARGE SCALE GENOMIC DNA]</scope>
    <source>
        <strain evidence="1 2">CGMCC 4.2022</strain>
    </source>
</reference>
<sequence>MEMVVHPESGLSKATWTERDLDAMSFDSCQIHALAVTDDEGPPDGLSPEEFLEQSDIDDTAPSAVQLHLDLDYIVRRVEPPTPWRDVNFWVSPATLVFDCMDPISGDLHSMRLPPQMRRLQRVGPTHPGSSTWWHLEGDGFLLKFKAWGFTLHLRQPPRYGRRVLRMADRGGISFERRSFA</sequence>
<evidence type="ECO:0000313" key="2">
    <source>
        <dbReference type="Proteomes" id="UP000199341"/>
    </source>
</evidence>
<evidence type="ECO:0000313" key="1">
    <source>
        <dbReference type="EMBL" id="SDO93404.1"/>
    </source>
</evidence>
<gene>
    <name evidence="1" type="ORF">SAMN05216259_114105</name>
</gene>
<name>A0A1H0NL42_9ACTN</name>
<keyword evidence="2" id="KW-1185">Reference proteome</keyword>
<dbReference type="Proteomes" id="UP000199341">
    <property type="component" value="Unassembled WGS sequence"/>
</dbReference>
<dbReference type="RefSeq" id="WP_143031764.1">
    <property type="nucleotide sequence ID" value="NZ_FNIE01000014.1"/>
</dbReference>
<dbReference type="AlphaFoldDB" id="A0A1H0NL42"/>